<dbReference type="GO" id="GO:0070818">
    <property type="term" value="F:protoporphyrinogen oxidase activity"/>
    <property type="evidence" value="ECO:0007669"/>
    <property type="project" value="UniProtKB-UniRule"/>
</dbReference>
<proteinExistence type="inferred from homology"/>
<dbReference type="HAMAP" id="MF_02239">
    <property type="entry name" value="HemJ"/>
    <property type="match status" value="1"/>
</dbReference>
<comment type="similarity">
    <text evidence="3 14 15">Belongs to the HemJ family.</text>
</comment>
<reference evidence="16 17" key="1">
    <citation type="journal article" date="2009" name="J. Bacteriol.">
        <title>Genome sequence of the emerging pathogen Helicobacter canadensis.</title>
        <authorList>
            <person name="Loman N.J."/>
            <person name="Snyder L.A."/>
            <person name="Linton J.D."/>
            <person name="Langdon R."/>
            <person name="Lawson A.J."/>
            <person name="Weinstock G.M."/>
            <person name="Wren B.W."/>
            <person name="Pallen M.J."/>
        </authorList>
    </citation>
    <scope>NUCLEOTIDE SEQUENCE [LARGE SCALE GENOMIC DNA]</scope>
    <source>
        <strain evidence="16 17">MIT 98-5491</strain>
    </source>
</reference>
<dbReference type="HOGENOM" id="CLU_125006_0_1_7"/>
<dbReference type="UniPathway" id="UPA00251">
    <property type="reaction ID" value="UER00324"/>
</dbReference>
<sequence length="142" mass="16907">MTYYYVKVFHIISFVTWMAMLFYLPRLFVYHAEHKDNKGFCEVIKIQEAKLYNFIGYPAIICTLLSGIWLLVLEPSWLKGGWLHAKILLIVILVIYHFSLHHFLVAFREDRCQKSGKFFRMYNEVPTLILIIVTFLVIIKPF</sequence>
<dbReference type="PIRSF" id="PIRSF004638">
    <property type="entry name" value="UCP004638"/>
    <property type="match status" value="1"/>
</dbReference>
<feature type="transmembrane region" description="Helical" evidence="14">
    <location>
        <begin position="6"/>
        <end position="30"/>
    </location>
</feature>
<evidence type="ECO:0000256" key="15">
    <source>
        <dbReference type="PIRNR" id="PIRNR004638"/>
    </source>
</evidence>
<keyword evidence="17" id="KW-1185">Reference proteome</keyword>
<dbReference type="STRING" id="537970.HCAN_1216"/>
<evidence type="ECO:0000256" key="11">
    <source>
        <dbReference type="ARBA" id="ARBA00023004"/>
    </source>
</evidence>
<name>C5ZXQ7_9HELI</name>
<dbReference type="NCBIfam" id="TIGR00701">
    <property type="entry name" value="protoporphyrinogen oxidase HemJ"/>
    <property type="match status" value="1"/>
</dbReference>
<dbReference type="Pfam" id="PF03653">
    <property type="entry name" value="UPF0093"/>
    <property type="match status" value="1"/>
</dbReference>
<feature type="transmembrane region" description="Helical" evidence="14">
    <location>
        <begin position="51"/>
        <end position="72"/>
    </location>
</feature>
<evidence type="ECO:0000256" key="7">
    <source>
        <dbReference type="ARBA" id="ARBA00022692"/>
    </source>
</evidence>
<gene>
    <name evidence="16" type="ORF">HCAN_1216</name>
</gene>
<feature type="binding site" description="axial binding residue" evidence="14">
    <location>
        <position position="10"/>
    </location>
    <ligand>
        <name>heme</name>
        <dbReference type="ChEBI" id="CHEBI:30413"/>
    </ligand>
    <ligandPart>
        <name>Fe</name>
        <dbReference type="ChEBI" id="CHEBI:18248"/>
    </ligandPart>
</feature>
<comment type="function">
    <text evidence="14 15">Catalyzes the oxidation of protoporphyrinogen IX to protoporphyrin IX.</text>
</comment>
<dbReference type="GO" id="GO:0005886">
    <property type="term" value="C:plasma membrane"/>
    <property type="evidence" value="ECO:0007669"/>
    <property type="project" value="UniProtKB-SubCell"/>
</dbReference>
<dbReference type="EMBL" id="CM000776">
    <property type="protein sequence ID" value="EES89925.1"/>
    <property type="molecule type" value="Genomic_DNA"/>
</dbReference>
<keyword evidence="11 14" id="KW-0408">Iron</keyword>
<comment type="cofactor">
    <cofactor evidence="14 15">
        <name>heme b</name>
        <dbReference type="ChEBI" id="CHEBI:60344"/>
    </cofactor>
    <text evidence="14 15">Binds 1 heme b (iron(II)-protoporphyrin IX) group per subunit.</text>
</comment>
<evidence type="ECO:0000256" key="5">
    <source>
        <dbReference type="ARBA" id="ARBA00022475"/>
    </source>
</evidence>
<dbReference type="GO" id="GO:0046872">
    <property type="term" value="F:metal ion binding"/>
    <property type="evidence" value="ECO:0007669"/>
    <property type="project" value="UniProtKB-UniRule"/>
</dbReference>
<comment type="subunit">
    <text evidence="14">Homodimer.</text>
</comment>
<comment type="catalytic activity">
    <reaction evidence="13 14 15">
        <text>protoporphyrinogen IX + 3 A = protoporphyrin IX + 3 AH2</text>
        <dbReference type="Rhea" id="RHEA:62000"/>
        <dbReference type="ChEBI" id="CHEBI:13193"/>
        <dbReference type="ChEBI" id="CHEBI:17499"/>
        <dbReference type="ChEBI" id="CHEBI:57306"/>
        <dbReference type="ChEBI" id="CHEBI:57307"/>
    </reaction>
</comment>
<evidence type="ECO:0000256" key="14">
    <source>
        <dbReference type="HAMAP-Rule" id="MF_02239"/>
    </source>
</evidence>
<evidence type="ECO:0000256" key="3">
    <source>
        <dbReference type="ARBA" id="ARBA00006501"/>
    </source>
</evidence>
<evidence type="ECO:0000256" key="13">
    <source>
        <dbReference type="ARBA" id="ARBA00048390"/>
    </source>
</evidence>
<keyword evidence="10 14" id="KW-0560">Oxidoreductase</keyword>
<keyword evidence="5 14" id="KW-1003">Cell membrane</keyword>
<evidence type="ECO:0000256" key="8">
    <source>
        <dbReference type="ARBA" id="ARBA00022723"/>
    </source>
</evidence>
<dbReference type="InterPro" id="IPR005265">
    <property type="entry name" value="HemJ-like"/>
</dbReference>
<evidence type="ECO:0000256" key="12">
    <source>
        <dbReference type="ARBA" id="ARBA00023136"/>
    </source>
</evidence>
<feature type="transmembrane region" description="Helical" evidence="14">
    <location>
        <begin position="119"/>
        <end position="139"/>
    </location>
</feature>
<keyword evidence="7 14" id="KW-0812">Transmembrane</keyword>
<evidence type="ECO:0000256" key="1">
    <source>
        <dbReference type="ARBA" id="ARBA00004651"/>
    </source>
</evidence>
<accession>C5ZXQ7</accession>
<dbReference type="RefSeq" id="WP_006656262.1">
    <property type="nucleotide sequence ID" value="NZ_CM000776.2"/>
</dbReference>
<keyword evidence="12 14" id="KW-0472">Membrane</keyword>
<evidence type="ECO:0000313" key="16">
    <source>
        <dbReference type="EMBL" id="EES89925.1"/>
    </source>
</evidence>
<keyword evidence="8 14" id="KW-0479">Metal-binding</keyword>
<keyword evidence="6 14" id="KW-0349">Heme</keyword>
<evidence type="ECO:0000256" key="9">
    <source>
        <dbReference type="ARBA" id="ARBA00022989"/>
    </source>
</evidence>
<evidence type="ECO:0000256" key="6">
    <source>
        <dbReference type="ARBA" id="ARBA00022617"/>
    </source>
</evidence>
<evidence type="ECO:0000256" key="2">
    <source>
        <dbReference type="ARBA" id="ARBA00005073"/>
    </source>
</evidence>
<comment type="pathway">
    <text evidence="2 14 15">Porphyrin-containing compound metabolism; protoporphyrin-IX biosynthesis; protoporphyrin-IX from protoporphyrinogen-IX: step 1/1.</text>
</comment>
<evidence type="ECO:0000256" key="4">
    <source>
        <dbReference type="ARBA" id="ARBA00017504"/>
    </source>
</evidence>
<dbReference type="Proteomes" id="UP000007032">
    <property type="component" value="Chromosome"/>
</dbReference>
<feature type="binding site" description="axial binding residue" evidence="14">
    <location>
        <position position="86"/>
    </location>
    <ligand>
        <name>heme</name>
        <dbReference type="ChEBI" id="CHEBI:30413"/>
    </ligand>
    <ligandPart>
        <name>Fe</name>
        <dbReference type="ChEBI" id="CHEBI:18248"/>
    </ligandPart>
</feature>
<comment type="subcellular location">
    <subcellularLocation>
        <location evidence="1 14">Cell membrane</location>
        <topology evidence="1 14">Multi-pass membrane protein</topology>
    </subcellularLocation>
</comment>
<protein>
    <recommendedName>
        <fullName evidence="4 14">Protoporphyrinogen IX oxidase</fullName>
        <shortName evidence="14">PPO</shortName>
        <ecNumber evidence="14 15">1.3.99.-</ecNumber>
    </recommendedName>
</protein>
<dbReference type="PANTHER" id="PTHR40255:SF1">
    <property type="entry name" value="PROTOPORPHYRINOGEN IX OXIDASE"/>
    <property type="match status" value="1"/>
</dbReference>
<dbReference type="OrthoDB" id="9800824at2"/>
<feature type="transmembrane region" description="Helical" evidence="14">
    <location>
        <begin position="87"/>
        <end position="107"/>
    </location>
</feature>
<dbReference type="PANTHER" id="PTHR40255">
    <property type="entry name" value="UPF0093 MEMBRANE PROTEIN SLR1790"/>
    <property type="match status" value="1"/>
</dbReference>
<dbReference type="eggNOG" id="COG1981">
    <property type="taxonomic scope" value="Bacteria"/>
</dbReference>
<evidence type="ECO:0000313" key="17">
    <source>
        <dbReference type="Proteomes" id="UP000007032"/>
    </source>
</evidence>
<dbReference type="AlphaFoldDB" id="C5ZXQ7"/>
<evidence type="ECO:0000256" key="10">
    <source>
        <dbReference type="ARBA" id="ARBA00023002"/>
    </source>
</evidence>
<keyword evidence="9 14" id="KW-1133">Transmembrane helix</keyword>
<dbReference type="EC" id="1.3.99.-" evidence="14 15"/>
<dbReference type="GO" id="GO:0006782">
    <property type="term" value="P:protoporphyrinogen IX biosynthetic process"/>
    <property type="evidence" value="ECO:0007669"/>
    <property type="project" value="UniProtKB-UniRule"/>
</dbReference>
<organism evidence="16 17">
    <name type="scientific">Helicobacter canadensis MIT 98-5491</name>
    <dbReference type="NCBI Taxonomy" id="537970"/>
    <lineage>
        <taxon>Bacteria</taxon>
        <taxon>Pseudomonadati</taxon>
        <taxon>Campylobacterota</taxon>
        <taxon>Epsilonproteobacteria</taxon>
        <taxon>Campylobacterales</taxon>
        <taxon>Helicobacteraceae</taxon>
        <taxon>Helicobacter</taxon>
    </lineage>
</organism>